<protein>
    <submittedName>
        <fullName evidence="2">PRY3 protein</fullName>
    </submittedName>
</protein>
<gene>
    <name evidence="2" type="primary">PRY3</name>
    <name evidence="2" type="ORF">SNEC2469_LOCUS27702</name>
</gene>
<dbReference type="AlphaFoldDB" id="A0A813AET4"/>
<dbReference type="EMBL" id="CAJNJA010058809">
    <property type="protein sequence ID" value="CAE7865670.1"/>
    <property type="molecule type" value="Genomic_DNA"/>
</dbReference>
<organism evidence="2 3">
    <name type="scientific">Symbiodinium necroappetens</name>
    <dbReference type="NCBI Taxonomy" id="1628268"/>
    <lineage>
        <taxon>Eukaryota</taxon>
        <taxon>Sar</taxon>
        <taxon>Alveolata</taxon>
        <taxon>Dinophyceae</taxon>
        <taxon>Suessiales</taxon>
        <taxon>Symbiodiniaceae</taxon>
        <taxon>Symbiodinium</taxon>
    </lineage>
</organism>
<dbReference type="Proteomes" id="UP000601435">
    <property type="component" value="Unassembled WGS sequence"/>
</dbReference>
<evidence type="ECO:0000313" key="2">
    <source>
        <dbReference type="EMBL" id="CAE7865670.1"/>
    </source>
</evidence>
<comment type="caution">
    <text evidence="2">The sequence shown here is derived from an EMBL/GenBank/DDBJ whole genome shotgun (WGS) entry which is preliminary data.</text>
</comment>
<feature type="non-terminal residue" evidence="2">
    <location>
        <position position="1"/>
    </location>
</feature>
<keyword evidence="3" id="KW-1185">Reference proteome</keyword>
<dbReference type="OrthoDB" id="437371at2759"/>
<sequence length="430" mass="47526">DIDVSEATKDEDEHADPPVEVAVDHGHDGHGVDAEKKLQDAMASGDLADLKAAIAAAKEVGVSIELRERALEAQAKYLEAKADIPGFIPSPSYGSLIDTSRPTPIGVQICQACEKIYGFLQEPEKSNGDDVLEDLCRTAKLEGASPGLKSSIFGLMRPEDIKNFLQAPDHQFWQQIKHNTEQFIELLKAPGAAVPYSVDEMTPEAKNAKVRRIRPVVMDQSVREPATSTPFGHTGYQKFLTLQIVKGMGFKDIAISGQYYGASYTPETQVLEWMKVKGEPMDGMIVMFAPGKGDREAGIKAIKDFGIPNAFLDLTMKASVRFKQSDFVSSVLETVEILDEIFTRMGFEPNPWRSEEKINSEPGKGEISVNLVDLMEFLDLKPDGTMDDKKKSEAEDAFRTWKKSDAFRRRVVGILTEEGRGVANYKDYGV</sequence>
<feature type="region of interest" description="Disordered" evidence="1">
    <location>
        <begin position="1"/>
        <end position="31"/>
    </location>
</feature>
<accession>A0A813AET4</accession>
<name>A0A813AET4_9DINO</name>
<reference evidence="2" key="1">
    <citation type="submission" date="2021-02" db="EMBL/GenBank/DDBJ databases">
        <authorList>
            <person name="Dougan E. K."/>
            <person name="Rhodes N."/>
            <person name="Thang M."/>
            <person name="Chan C."/>
        </authorList>
    </citation>
    <scope>NUCLEOTIDE SEQUENCE</scope>
</reference>
<evidence type="ECO:0000256" key="1">
    <source>
        <dbReference type="SAM" id="MobiDB-lite"/>
    </source>
</evidence>
<feature type="non-terminal residue" evidence="2">
    <location>
        <position position="430"/>
    </location>
</feature>
<evidence type="ECO:0000313" key="3">
    <source>
        <dbReference type="Proteomes" id="UP000601435"/>
    </source>
</evidence>
<proteinExistence type="predicted"/>